<protein>
    <submittedName>
        <fullName evidence="1">Uncharacterized protein</fullName>
    </submittedName>
</protein>
<dbReference type="AlphaFoldDB" id="A0A382LEX5"/>
<evidence type="ECO:0000313" key="1">
    <source>
        <dbReference type="EMBL" id="SVC33401.1"/>
    </source>
</evidence>
<accession>A0A382LEX5</accession>
<reference evidence="1" key="1">
    <citation type="submission" date="2018-05" db="EMBL/GenBank/DDBJ databases">
        <authorList>
            <person name="Lanie J.A."/>
            <person name="Ng W.-L."/>
            <person name="Kazmierczak K.M."/>
            <person name="Andrzejewski T.M."/>
            <person name="Davidsen T.M."/>
            <person name="Wayne K.J."/>
            <person name="Tettelin H."/>
            <person name="Glass J.I."/>
            <person name="Rusch D."/>
            <person name="Podicherti R."/>
            <person name="Tsui H.-C.T."/>
            <person name="Winkler M.E."/>
        </authorList>
    </citation>
    <scope>NUCLEOTIDE SEQUENCE</scope>
</reference>
<organism evidence="1">
    <name type="scientific">marine metagenome</name>
    <dbReference type="NCBI Taxonomy" id="408172"/>
    <lineage>
        <taxon>unclassified sequences</taxon>
        <taxon>metagenomes</taxon>
        <taxon>ecological metagenomes</taxon>
    </lineage>
</organism>
<proteinExistence type="predicted"/>
<feature type="non-terminal residue" evidence="1">
    <location>
        <position position="1"/>
    </location>
</feature>
<gene>
    <name evidence="1" type="ORF">METZ01_LOCUS286255</name>
</gene>
<name>A0A382LEX5_9ZZZZ</name>
<sequence length="36" mass="3997">AQKLEIVFATLPPIIIQYATSPFFAFSVPPCVPYNI</sequence>
<dbReference type="EMBL" id="UINC01085648">
    <property type="protein sequence ID" value="SVC33401.1"/>
    <property type="molecule type" value="Genomic_DNA"/>
</dbReference>